<reference evidence="1 2" key="1">
    <citation type="journal article" date="2008" name="J. Bacteriol.">
        <title>'Candidatus Cloacamonas acidaminovorans': genome sequence reconstruction provides a first glimpse of a new bacterial division.</title>
        <authorList>
            <person name="Pelletier E."/>
            <person name="Kreimeyer A."/>
            <person name="Bocs S."/>
            <person name="Rouy Z."/>
            <person name="Gyapay G."/>
            <person name="Chouari R."/>
            <person name="Riviere D."/>
            <person name="Ganesan A."/>
            <person name="Daegelen P."/>
            <person name="Sghir A."/>
            <person name="Cohen G.N."/>
            <person name="Medigue C."/>
            <person name="Weissenbach J."/>
            <person name="Le Paslier D."/>
        </authorList>
    </citation>
    <scope>NUCLEOTIDE SEQUENCE [LARGE SCALE GENOMIC DNA]</scope>
    <source>
        <strain evidence="2">Evry</strain>
    </source>
</reference>
<dbReference type="AlphaFoldDB" id="B0VIA0"/>
<name>B0VIA0_CLOAI</name>
<evidence type="ECO:0008006" key="3">
    <source>
        <dbReference type="Google" id="ProtNLM"/>
    </source>
</evidence>
<gene>
    <name evidence="1" type="ordered locus">CLOAM1228</name>
</gene>
<sequence>MYPVSSLILPGTGELLLGHNTRGATLMGVDLINIYAFIATGREIEMQKKNFMKFAELYAGVPYGMPDEHYQAVQNYPNSDYYNDIQEMMARNYYLIYNYDPESFAEYISANTYQGNEEWSWQSEEKWEEYKNLRKRHQKTKMNNQLALGLMLLNRGISIIDSSILSKKKHGEFYLAPLPANGAMLNYQIEF</sequence>
<evidence type="ECO:0000313" key="1">
    <source>
        <dbReference type="EMBL" id="CAO81088.1"/>
    </source>
</evidence>
<dbReference type="KEGG" id="caci:CLOAM1228"/>
<dbReference type="Proteomes" id="UP000002019">
    <property type="component" value="Chromosome"/>
</dbReference>
<accession>B0VIA0</accession>
<evidence type="ECO:0000313" key="2">
    <source>
        <dbReference type="Proteomes" id="UP000002019"/>
    </source>
</evidence>
<dbReference type="STRING" id="459349.CLOAM1228"/>
<proteinExistence type="predicted"/>
<dbReference type="HOGENOM" id="CLU_1419234_0_0_0"/>
<dbReference type="EMBL" id="CU466930">
    <property type="protein sequence ID" value="CAO81088.1"/>
    <property type="molecule type" value="Genomic_DNA"/>
</dbReference>
<organism evidence="1 2">
    <name type="scientific">Cloacimonas acidaminovorans (strain Evry)</name>
    <dbReference type="NCBI Taxonomy" id="459349"/>
    <lineage>
        <taxon>Bacteria</taxon>
        <taxon>Pseudomonadati</taxon>
        <taxon>Candidatus Cloacimonadota</taxon>
        <taxon>Candidatus Cloacimonadia</taxon>
        <taxon>Candidatus Cloacimonadales</taxon>
        <taxon>Candidatus Cloacimonadaceae</taxon>
        <taxon>Candidatus Cloacimonas</taxon>
    </lineage>
</organism>
<protein>
    <recommendedName>
        <fullName evidence="3">DUF5683 domain-containing protein</fullName>
    </recommendedName>
</protein>
<keyword evidence="2" id="KW-1185">Reference proteome</keyword>